<dbReference type="InterPro" id="IPR000182">
    <property type="entry name" value="GNAT_dom"/>
</dbReference>
<evidence type="ECO:0000313" key="5">
    <source>
        <dbReference type="Proteomes" id="UP001312865"/>
    </source>
</evidence>
<reference evidence="4 5" key="1">
    <citation type="journal article" date="2018" name="J. Microbiol.">
        <title>Bacillus spongiae sp. nov., isolated from sponge of Jeju Island.</title>
        <authorList>
            <person name="Lee G.E."/>
            <person name="Im W.T."/>
            <person name="Park J.S."/>
        </authorList>
    </citation>
    <scope>NUCLEOTIDE SEQUENCE [LARGE SCALE GENOMIC DNA]</scope>
    <source>
        <strain evidence="4 5">135PIL107-10</strain>
    </source>
</reference>
<dbReference type="Pfam" id="PF13673">
    <property type="entry name" value="Acetyltransf_10"/>
    <property type="match status" value="1"/>
</dbReference>
<protein>
    <submittedName>
        <fullName evidence="4">GNAT family N-acetyltransferase</fullName>
        <ecNumber evidence="4">2.3.1.-</ecNumber>
    </submittedName>
</protein>
<evidence type="ECO:0000256" key="1">
    <source>
        <dbReference type="ARBA" id="ARBA00022679"/>
    </source>
</evidence>
<dbReference type="RefSeq" id="WP_336588049.1">
    <property type="nucleotide sequence ID" value="NZ_JBBAXC010000014.1"/>
</dbReference>
<dbReference type="Proteomes" id="UP001312865">
    <property type="component" value="Unassembled WGS sequence"/>
</dbReference>
<evidence type="ECO:0000313" key="4">
    <source>
        <dbReference type="EMBL" id="MEI5908602.1"/>
    </source>
</evidence>
<keyword evidence="5" id="KW-1185">Reference proteome</keyword>
<sequence length="143" mass="17115">MKIRASKGIEIDKMIDIWYQGSLLAHDFIKKDYWKSQQNEMKEKYFPLSENYVICLEEEVVGFISMVDNYLAALFIDIKHQGKGYGKELLNFIKEKRESIQLKVYKKNDQAVHFYRRNGFIKKEEQLDKGTSEVEYLMEWKIV</sequence>
<dbReference type="EMBL" id="JBBAXC010000014">
    <property type="protein sequence ID" value="MEI5908602.1"/>
    <property type="molecule type" value="Genomic_DNA"/>
</dbReference>
<dbReference type="InterPro" id="IPR016181">
    <property type="entry name" value="Acyl_CoA_acyltransferase"/>
</dbReference>
<accession>A0ABU8HH51</accession>
<keyword evidence="1 4" id="KW-0808">Transferase</keyword>
<evidence type="ECO:0000259" key="3">
    <source>
        <dbReference type="PROSITE" id="PS51186"/>
    </source>
</evidence>
<dbReference type="Gene3D" id="3.40.630.30">
    <property type="match status" value="1"/>
</dbReference>
<organism evidence="4 5">
    <name type="scientific">Bacillus spongiae</name>
    <dbReference type="NCBI Taxonomy" id="2683610"/>
    <lineage>
        <taxon>Bacteria</taxon>
        <taxon>Bacillati</taxon>
        <taxon>Bacillota</taxon>
        <taxon>Bacilli</taxon>
        <taxon>Bacillales</taxon>
        <taxon>Bacillaceae</taxon>
        <taxon>Bacillus</taxon>
    </lineage>
</organism>
<dbReference type="SUPFAM" id="SSF55729">
    <property type="entry name" value="Acyl-CoA N-acyltransferases (Nat)"/>
    <property type="match status" value="1"/>
</dbReference>
<dbReference type="PROSITE" id="PS51186">
    <property type="entry name" value="GNAT"/>
    <property type="match status" value="1"/>
</dbReference>
<dbReference type="PANTHER" id="PTHR43800">
    <property type="entry name" value="PEPTIDYL-LYSINE N-ACETYLTRANSFERASE YJAB"/>
    <property type="match status" value="1"/>
</dbReference>
<evidence type="ECO:0000256" key="2">
    <source>
        <dbReference type="ARBA" id="ARBA00023315"/>
    </source>
</evidence>
<proteinExistence type="predicted"/>
<name>A0ABU8HH51_9BACI</name>
<keyword evidence="2 4" id="KW-0012">Acyltransferase</keyword>
<dbReference type="GO" id="GO:0016746">
    <property type="term" value="F:acyltransferase activity"/>
    <property type="evidence" value="ECO:0007669"/>
    <property type="project" value="UniProtKB-KW"/>
</dbReference>
<comment type="caution">
    <text evidence="4">The sequence shown here is derived from an EMBL/GenBank/DDBJ whole genome shotgun (WGS) entry which is preliminary data.</text>
</comment>
<dbReference type="CDD" id="cd04301">
    <property type="entry name" value="NAT_SF"/>
    <property type="match status" value="1"/>
</dbReference>
<gene>
    <name evidence="4" type="ORF">WAK64_16260</name>
</gene>
<dbReference type="EC" id="2.3.1.-" evidence="4"/>
<feature type="domain" description="N-acetyltransferase" evidence="3">
    <location>
        <begin position="1"/>
        <end position="143"/>
    </location>
</feature>
<dbReference type="PANTHER" id="PTHR43800:SF1">
    <property type="entry name" value="PEPTIDYL-LYSINE N-ACETYLTRANSFERASE YJAB"/>
    <property type="match status" value="1"/>
</dbReference>